<dbReference type="Pfam" id="PF07690">
    <property type="entry name" value="MFS_1"/>
    <property type="match status" value="1"/>
</dbReference>
<keyword evidence="4 7" id="KW-0812">Transmembrane</keyword>
<feature type="transmembrane region" description="Helical" evidence="7">
    <location>
        <begin position="272"/>
        <end position="291"/>
    </location>
</feature>
<feature type="transmembrane region" description="Helical" evidence="7">
    <location>
        <begin position="345"/>
        <end position="371"/>
    </location>
</feature>
<dbReference type="PANTHER" id="PTHR43266">
    <property type="entry name" value="MACROLIDE-EFFLUX PROTEIN"/>
    <property type="match status" value="1"/>
</dbReference>
<evidence type="ECO:0000256" key="7">
    <source>
        <dbReference type="SAM" id="Phobius"/>
    </source>
</evidence>
<reference evidence="9 10" key="1">
    <citation type="journal article" date="2016" name="Nat. Commun.">
        <title>Thousands of microbial genomes shed light on interconnected biogeochemical processes in an aquifer system.</title>
        <authorList>
            <person name="Anantharaman K."/>
            <person name="Brown C.T."/>
            <person name="Hug L.A."/>
            <person name="Sharon I."/>
            <person name="Castelle C.J."/>
            <person name="Probst A.J."/>
            <person name="Thomas B.C."/>
            <person name="Singh A."/>
            <person name="Wilkins M.J."/>
            <person name="Karaoz U."/>
            <person name="Brodie E.L."/>
            <person name="Williams K.H."/>
            <person name="Hubbard S.S."/>
            <person name="Banfield J.F."/>
        </authorList>
    </citation>
    <scope>NUCLEOTIDE SEQUENCE [LARGE SCALE GENOMIC DNA]</scope>
</reference>
<feature type="transmembrane region" description="Helical" evidence="7">
    <location>
        <begin position="414"/>
        <end position="436"/>
    </location>
</feature>
<comment type="caution">
    <text evidence="9">The sequence shown here is derived from an EMBL/GenBank/DDBJ whole genome shotgun (WGS) entry which is preliminary data.</text>
</comment>
<evidence type="ECO:0000256" key="2">
    <source>
        <dbReference type="ARBA" id="ARBA00022448"/>
    </source>
</evidence>
<evidence type="ECO:0000256" key="4">
    <source>
        <dbReference type="ARBA" id="ARBA00022692"/>
    </source>
</evidence>
<dbReference type="AlphaFoldDB" id="A0A1F5KQT5"/>
<dbReference type="InterPro" id="IPR011701">
    <property type="entry name" value="MFS"/>
</dbReference>
<dbReference type="InterPro" id="IPR036259">
    <property type="entry name" value="MFS_trans_sf"/>
</dbReference>
<feature type="transmembrane region" description="Helical" evidence="7">
    <location>
        <begin position="20"/>
        <end position="42"/>
    </location>
</feature>
<dbReference type="SUPFAM" id="SSF103473">
    <property type="entry name" value="MFS general substrate transporter"/>
    <property type="match status" value="1"/>
</dbReference>
<feature type="domain" description="Major facilitator superfamily (MFS) profile" evidence="8">
    <location>
        <begin position="233"/>
        <end position="456"/>
    </location>
</feature>
<dbReference type="GO" id="GO:0022857">
    <property type="term" value="F:transmembrane transporter activity"/>
    <property type="evidence" value="ECO:0007669"/>
    <property type="project" value="InterPro"/>
</dbReference>
<keyword evidence="2" id="KW-0813">Transport</keyword>
<dbReference type="CDD" id="cd06173">
    <property type="entry name" value="MFS_MefA_like"/>
    <property type="match status" value="1"/>
</dbReference>
<feature type="transmembrane region" description="Helical" evidence="7">
    <location>
        <begin position="143"/>
        <end position="164"/>
    </location>
</feature>
<feature type="transmembrane region" description="Helical" evidence="7">
    <location>
        <begin position="54"/>
        <end position="76"/>
    </location>
</feature>
<evidence type="ECO:0000256" key="5">
    <source>
        <dbReference type="ARBA" id="ARBA00022989"/>
    </source>
</evidence>
<comment type="subcellular location">
    <subcellularLocation>
        <location evidence="1">Cell membrane</location>
        <topology evidence="1">Multi-pass membrane protein</topology>
    </subcellularLocation>
</comment>
<dbReference type="STRING" id="1797785.A3B45_01355"/>
<keyword evidence="5 7" id="KW-1133">Transmembrane helix</keyword>
<keyword evidence="6 7" id="KW-0472">Membrane</keyword>
<dbReference type="PROSITE" id="PS50850">
    <property type="entry name" value="MFS"/>
    <property type="match status" value="1"/>
</dbReference>
<feature type="transmembrane region" description="Helical" evidence="7">
    <location>
        <begin position="170"/>
        <end position="193"/>
    </location>
</feature>
<gene>
    <name evidence="9" type="ORF">A3B45_01355</name>
</gene>
<dbReference type="EMBL" id="MFDM01000017">
    <property type="protein sequence ID" value="OGE43165.1"/>
    <property type="molecule type" value="Genomic_DNA"/>
</dbReference>
<feature type="transmembrane region" description="Helical" evidence="7">
    <location>
        <begin position="303"/>
        <end position="325"/>
    </location>
</feature>
<evidence type="ECO:0000256" key="6">
    <source>
        <dbReference type="ARBA" id="ARBA00023136"/>
    </source>
</evidence>
<dbReference type="Proteomes" id="UP000178565">
    <property type="component" value="Unassembled WGS sequence"/>
</dbReference>
<feature type="transmembrane region" description="Helical" evidence="7">
    <location>
        <begin position="383"/>
        <end position="408"/>
    </location>
</feature>
<proteinExistence type="predicted"/>
<evidence type="ECO:0000313" key="9">
    <source>
        <dbReference type="EMBL" id="OGE43165.1"/>
    </source>
</evidence>
<evidence type="ECO:0000313" key="10">
    <source>
        <dbReference type="Proteomes" id="UP000178565"/>
    </source>
</evidence>
<keyword evidence="3" id="KW-1003">Cell membrane</keyword>
<organism evidence="9 10">
    <name type="scientific">Candidatus Daviesbacteria bacterium RIFCSPLOWO2_01_FULL_39_12</name>
    <dbReference type="NCBI Taxonomy" id="1797785"/>
    <lineage>
        <taxon>Bacteria</taxon>
        <taxon>Candidatus Daviesiibacteriota</taxon>
    </lineage>
</organism>
<name>A0A1F5KQT5_9BACT</name>
<evidence type="ECO:0000259" key="8">
    <source>
        <dbReference type="PROSITE" id="PS50850"/>
    </source>
</evidence>
<dbReference type="PANTHER" id="PTHR43266:SF2">
    <property type="entry name" value="MAJOR FACILITATOR SUPERFAMILY (MFS) PROFILE DOMAIN-CONTAINING PROTEIN"/>
    <property type="match status" value="1"/>
</dbReference>
<sequence>MAERVTFTSVIQNRGFLNLWINQILVQLSYNALNFALIIWVFKLTGSNTAVATLLFFIYLPAVILGLFTGVLVDLINKKKIIMTIDILLCLLFLSLIFLKVFYPAILVIAFLINALSQFYAPTEASAIPMIVKRKQLIAANSIISATLYTTFLVGFGLSGFLINHFGINFVFLMGALILFIAFGLSFLFPTIYARPTRAGKKLIFAILNKNYLQIKEVGLWEILQTIRMIKGKLPVMTSILILGGVQMVVGVLAVLIPAFLERVLHIQATDASYVMVFPVGMGIILGGFILGKFGHNIIRRVVVSKAIVFSGLLFILVGIAPIVSPAVKYLPHARPLSFITQPPLSAVLIVGSFLLGLAMVSILVPSQTVLQENTSNQDRGKVFAVLGVAMAGLSLIPVLLAGVLADIFGTNPIFLGLGVIIFLIGLFGLKPALFFKKGELAYSLREFLGLGHWER</sequence>
<accession>A0A1F5KQT5</accession>
<dbReference type="Gene3D" id="1.20.1250.20">
    <property type="entry name" value="MFS general substrate transporter like domains"/>
    <property type="match status" value="1"/>
</dbReference>
<dbReference type="GO" id="GO:0005886">
    <property type="term" value="C:plasma membrane"/>
    <property type="evidence" value="ECO:0007669"/>
    <property type="project" value="UniProtKB-SubCell"/>
</dbReference>
<evidence type="ECO:0000256" key="3">
    <source>
        <dbReference type="ARBA" id="ARBA00022475"/>
    </source>
</evidence>
<dbReference type="InterPro" id="IPR020846">
    <property type="entry name" value="MFS_dom"/>
</dbReference>
<feature type="transmembrane region" description="Helical" evidence="7">
    <location>
        <begin position="234"/>
        <end position="260"/>
    </location>
</feature>
<protein>
    <recommendedName>
        <fullName evidence="8">Major facilitator superfamily (MFS) profile domain-containing protein</fullName>
    </recommendedName>
</protein>
<evidence type="ECO:0000256" key="1">
    <source>
        <dbReference type="ARBA" id="ARBA00004651"/>
    </source>
</evidence>